<dbReference type="SUPFAM" id="SSF49723">
    <property type="entry name" value="Lipase/lipooxygenase domain (PLAT/LH2 domain)"/>
    <property type="match status" value="1"/>
</dbReference>
<protein>
    <recommendedName>
        <fullName evidence="3">PLAT domain-containing protein</fullName>
    </recommendedName>
</protein>
<evidence type="ECO:0000256" key="2">
    <source>
        <dbReference type="SAM" id="SignalP"/>
    </source>
</evidence>
<organism evidence="4 5">
    <name type="scientific">Riccia fluitans</name>
    <dbReference type="NCBI Taxonomy" id="41844"/>
    <lineage>
        <taxon>Eukaryota</taxon>
        <taxon>Viridiplantae</taxon>
        <taxon>Streptophyta</taxon>
        <taxon>Embryophyta</taxon>
        <taxon>Marchantiophyta</taxon>
        <taxon>Marchantiopsida</taxon>
        <taxon>Marchantiidae</taxon>
        <taxon>Marchantiales</taxon>
        <taxon>Ricciaceae</taxon>
        <taxon>Riccia</taxon>
    </lineage>
</organism>
<evidence type="ECO:0000313" key="4">
    <source>
        <dbReference type="EMBL" id="KAL2633847.1"/>
    </source>
</evidence>
<reference evidence="4 5" key="1">
    <citation type="submission" date="2024-09" db="EMBL/GenBank/DDBJ databases">
        <title>Chromosome-scale assembly of Riccia fluitans.</title>
        <authorList>
            <person name="Paukszto L."/>
            <person name="Sawicki J."/>
            <person name="Karawczyk K."/>
            <person name="Piernik-Szablinska J."/>
            <person name="Szczecinska M."/>
            <person name="Mazdziarz M."/>
        </authorList>
    </citation>
    <scope>NUCLEOTIDE SEQUENCE [LARGE SCALE GENOMIC DNA]</scope>
    <source>
        <strain evidence="4">Rf_01</strain>
        <tissue evidence="4">Aerial parts of the thallus</tissue>
    </source>
</reference>
<dbReference type="InterPro" id="IPR001024">
    <property type="entry name" value="PLAT/LH2_dom"/>
</dbReference>
<dbReference type="PROSITE" id="PS50095">
    <property type="entry name" value="PLAT"/>
    <property type="match status" value="1"/>
</dbReference>
<evidence type="ECO:0000259" key="3">
    <source>
        <dbReference type="PROSITE" id="PS50095"/>
    </source>
</evidence>
<dbReference type="Gene3D" id="2.40.180.10">
    <property type="entry name" value="Catalase core domain"/>
    <property type="match status" value="1"/>
</dbReference>
<accession>A0ABD1YWU2</accession>
<feature type="chain" id="PRO_5044763917" description="PLAT domain-containing protein" evidence="2">
    <location>
        <begin position="23"/>
        <end position="164"/>
    </location>
</feature>
<keyword evidence="5" id="KW-1185">Reference proteome</keyword>
<dbReference type="Proteomes" id="UP001605036">
    <property type="component" value="Unassembled WGS sequence"/>
</dbReference>
<dbReference type="InterPro" id="IPR036392">
    <property type="entry name" value="PLAT/LH2_dom_sf"/>
</dbReference>
<feature type="domain" description="PLAT" evidence="3">
    <location>
        <begin position="26"/>
        <end position="156"/>
    </location>
</feature>
<name>A0ABD1YWU2_9MARC</name>
<dbReference type="PANTHER" id="PTHR31718">
    <property type="entry name" value="PLAT DOMAIN-CONTAINING PROTEIN"/>
    <property type="match status" value="1"/>
</dbReference>
<comment type="caution">
    <text evidence="4">The sequence shown here is derived from an EMBL/GenBank/DDBJ whole genome shotgun (WGS) entry which is preliminary data.</text>
</comment>
<dbReference type="PANTHER" id="PTHR31718:SF0">
    <property type="entry name" value="PLAT DOMAIN-CONTAINING PROTEIN 2"/>
    <property type="match status" value="1"/>
</dbReference>
<dbReference type="InterPro" id="IPR010417">
    <property type="entry name" value="Embryo-specific_ATS3"/>
</dbReference>
<comment type="caution">
    <text evidence="1">Lacks conserved residue(s) required for the propagation of feature annotation.</text>
</comment>
<dbReference type="AlphaFoldDB" id="A0ABD1YWU2"/>
<gene>
    <name evidence="4" type="ORF">R1flu_005326</name>
</gene>
<proteinExistence type="predicted"/>
<dbReference type="Pfam" id="PF06232">
    <property type="entry name" value="ATS3"/>
    <property type="match status" value="1"/>
</dbReference>
<evidence type="ECO:0000313" key="5">
    <source>
        <dbReference type="Proteomes" id="UP001605036"/>
    </source>
</evidence>
<sequence>MAMAYGTLVFAVLALVASSVTASDYCVYTLYVKTGFLPKSGTDANISARFFDVSGASSTLSNLTTWTAPLMGENHNYFERNNIDTFTGLGECVKSAVCGLEISSDGSGAHHGWYSDYVDVSVTSSVPGLSCNSHRFTVNQWLAKDVYPYQLSAIIDDCDYSKTS</sequence>
<keyword evidence="2" id="KW-0732">Signal</keyword>
<feature type="signal peptide" evidence="2">
    <location>
        <begin position="1"/>
        <end position="22"/>
    </location>
</feature>
<evidence type="ECO:0000256" key="1">
    <source>
        <dbReference type="PROSITE-ProRule" id="PRU00152"/>
    </source>
</evidence>
<dbReference type="EMBL" id="JBHFFA010000003">
    <property type="protein sequence ID" value="KAL2633847.1"/>
    <property type="molecule type" value="Genomic_DNA"/>
</dbReference>